<name>A0A8X7BUG0_9ARAC</name>
<dbReference type="GO" id="GO:0006814">
    <property type="term" value="P:sodium ion transport"/>
    <property type="evidence" value="ECO:0007669"/>
    <property type="project" value="UniProtKB-KW"/>
</dbReference>
<feature type="transmembrane region" description="Helical" evidence="12">
    <location>
        <begin position="83"/>
        <end position="106"/>
    </location>
</feature>
<evidence type="ECO:0000256" key="12">
    <source>
        <dbReference type="SAM" id="Phobius"/>
    </source>
</evidence>
<feature type="transmembrane region" description="Helical" evidence="12">
    <location>
        <begin position="384"/>
        <end position="404"/>
    </location>
</feature>
<evidence type="ECO:0000313" key="14">
    <source>
        <dbReference type="Proteomes" id="UP000886998"/>
    </source>
</evidence>
<keyword evidence="4" id="KW-1003">Cell membrane</keyword>
<dbReference type="InterPro" id="IPR051163">
    <property type="entry name" value="Sodium:Solute_Symporter_SSF"/>
</dbReference>
<comment type="caution">
    <text evidence="13">The sequence shown here is derived from an EMBL/GenBank/DDBJ whole genome shotgun (WGS) entry which is preliminary data.</text>
</comment>
<evidence type="ECO:0000256" key="9">
    <source>
        <dbReference type="ARBA" id="ARBA00023136"/>
    </source>
</evidence>
<keyword evidence="5 12" id="KW-0812">Transmembrane</keyword>
<protein>
    <submittedName>
        <fullName evidence="13">Putative sodium-dependent multivitamin transporter</fullName>
    </submittedName>
</protein>
<sequence length="582" mass="63797">MKSDKFILSVVDYVFLGATLLVSAGIGLYFQLTTKKKTNEEYLLAGKDMSVFTVAFSIMATFMSCTALMGLPTEMYLYGTNMAFINLGFIIGAIAASYVFLPIFFANDVSTAYEYLEKKFGKTARRLMSAMFALQRLLYTAVVLYAPALALSGVTNLSTTMSVIVIGIVCTFYSTLGGMKAVLWADVFQSILMYAALFAIIIKGFLLLGGNGNIFEIASKGGRLIIPRFTLDPEVHYSMFSVIAHGIIITMSEYGGSQIQVQRLRTLKNLNKSKLAAFLSIPMLVSFHLLCCLCGLIIYAYFRFCDPLTSPDSPIEAADQLLPYFITTTFSDLPGLPGLCICGIFSATLSTISSTTNSLTSVTSEDFLKPIFPSLSIKVFQNKIISFVFGALCVGVTFLVASLGHLVKMSIVIGGLINAPNLAVFLLAACSTRANEENKPYPFLPLSNECPSLEAAESNSTTFATLPYSSANIYTNTTFSPSSRPETEDESFHLSYMWISTLALITCLTVGYFGSWIISCLRGKYNKVPGIYLSPVRTRFFKKQFNTDEQKGKYNAIKDEVHERSNETGINVTVSDAFDCAF</sequence>
<keyword evidence="8" id="KW-0406">Ion transport</keyword>
<feature type="transmembrane region" description="Helical" evidence="12">
    <location>
        <begin position="127"/>
        <end position="148"/>
    </location>
</feature>
<dbReference type="CDD" id="cd11492">
    <property type="entry name" value="SLC5sbd_NIS-SMVT"/>
    <property type="match status" value="1"/>
</dbReference>
<keyword evidence="10" id="KW-0739">Sodium transport</keyword>
<feature type="transmembrane region" description="Helical" evidence="12">
    <location>
        <begin position="411"/>
        <end position="434"/>
    </location>
</feature>
<comment type="similarity">
    <text evidence="2 11">Belongs to the sodium:solute symporter (SSF) (TC 2.A.21) family.</text>
</comment>
<gene>
    <name evidence="13" type="primary">CG32669</name>
    <name evidence="13" type="ORF">TNIN_237531</name>
</gene>
<dbReference type="AlphaFoldDB" id="A0A8X7BUG0"/>
<evidence type="ECO:0000256" key="3">
    <source>
        <dbReference type="ARBA" id="ARBA00022448"/>
    </source>
</evidence>
<feature type="transmembrane region" description="Helical" evidence="12">
    <location>
        <begin position="191"/>
        <end position="215"/>
    </location>
</feature>
<keyword evidence="7" id="KW-0915">Sodium</keyword>
<feature type="transmembrane region" description="Helical" evidence="12">
    <location>
        <begin position="6"/>
        <end position="30"/>
    </location>
</feature>
<proteinExistence type="inferred from homology"/>
<keyword evidence="14" id="KW-1185">Reference proteome</keyword>
<dbReference type="PANTHER" id="PTHR42985">
    <property type="entry name" value="SODIUM-COUPLED MONOCARBOXYLATE TRANSPORTER"/>
    <property type="match status" value="1"/>
</dbReference>
<evidence type="ECO:0000256" key="7">
    <source>
        <dbReference type="ARBA" id="ARBA00023053"/>
    </source>
</evidence>
<keyword evidence="9 12" id="KW-0472">Membrane</keyword>
<feature type="transmembrane region" description="Helical" evidence="12">
    <location>
        <begin position="275"/>
        <end position="302"/>
    </location>
</feature>
<evidence type="ECO:0000256" key="1">
    <source>
        <dbReference type="ARBA" id="ARBA00004651"/>
    </source>
</evidence>
<dbReference type="GO" id="GO:0005886">
    <property type="term" value="C:plasma membrane"/>
    <property type="evidence" value="ECO:0007669"/>
    <property type="project" value="UniProtKB-SubCell"/>
</dbReference>
<evidence type="ECO:0000256" key="2">
    <source>
        <dbReference type="ARBA" id="ARBA00006434"/>
    </source>
</evidence>
<dbReference type="Pfam" id="PF00474">
    <property type="entry name" value="SSF"/>
    <property type="match status" value="1"/>
</dbReference>
<organism evidence="13 14">
    <name type="scientific">Trichonephila inaurata madagascariensis</name>
    <dbReference type="NCBI Taxonomy" id="2747483"/>
    <lineage>
        <taxon>Eukaryota</taxon>
        <taxon>Metazoa</taxon>
        <taxon>Ecdysozoa</taxon>
        <taxon>Arthropoda</taxon>
        <taxon>Chelicerata</taxon>
        <taxon>Arachnida</taxon>
        <taxon>Araneae</taxon>
        <taxon>Araneomorphae</taxon>
        <taxon>Entelegynae</taxon>
        <taxon>Araneoidea</taxon>
        <taxon>Nephilidae</taxon>
        <taxon>Trichonephila</taxon>
        <taxon>Trichonephila inaurata</taxon>
    </lineage>
</organism>
<evidence type="ECO:0000256" key="4">
    <source>
        <dbReference type="ARBA" id="ARBA00022475"/>
    </source>
</evidence>
<reference evidence="13" key="1">
    <citation type="submission" date="2020-08" db="EMBL/GenBank/DDBJ databases">
        <title>Multicomponent nature underlies the extraordinary mechanical properties of spider dragline silk.</title>
        <authorList>
            <person name="Kono N."/>
            <person name="Nakamura H."/>
            <person name="Mori M."/>
            <person name="Yoshida Y."/>
            <person name="Ohtoshi R."/>
            <person name="Malay A.D."/>
            <person name="Moran D.A.P."/>
            <person name="Tomita M."/>
            <person name="Numata K."/>
            <person name="Arakawa K."/>
        </authorList>
    </citation>
    <scope>NUCLEOTIDE SEQUENCE</scope>
</reference>
<dbReference type="PROSITE" id="PS50283">
    <property type="entry name" value="NA_SOLUT_SYMP_3"/>
    <property type="match status" value="1"/>
</dbReference>
<evidence type="ECO:0000313" key="13">
    <source>
        <dbReference type="EMBL" id="GFY44310.1"/>
    </source>
</evidence>
<evidence type="ECO:0000256" key="5">
    <source>
        <dbReference type="ARBA" id="ARBA00022692"/>
    </source>
</evidence>
<evidence type="ECO:0000256" key="11">
    <source>
        <dbReference type="RuleBase" id="RU362091"/>
    </source>
</evidence>
<dbReference type="InterPro" id="IPR038377">
    <property type="entry name" value="Na/Glc_symporter_sf"/>
</dbReference>
<comment type="subcellular location">
    <subcellularLocation>
        <location evidence="1">Cell membrane</location>
        <topology evidence="1">Multi-pass membrane protein</topology>
    </subcellularLocation>
</comment>
<keyword evidence="6 12" id="KW-1133">Transmembrane helix</keyword>
<evidence type="ECO:0000256" key="8">
    <source>
        <dbReference type="ARBA" id="ARBA00023065"/>
    </source>
</evidence>
<evidence type="ECO:0000256" key="6">
    <source>
        <dbReference type="ARBA" id="ARBA00022989"/>
    </source>
</evidence>
<evidence type="ECO:0000256" key="10">
    <source>
        <dbReference type="ARBA" id="ARBA00023201"/>
    </source>
</evidence>
<dbReference type="Gene3D" id="1.20.1730.10">
    <property type="entry name" value="Sodium/glucose cotransporter"/>
    <property type="match status" value="1"/>
</dbReference>
<dbReference type="NCBIfam" id="TIGR00813">
    <property type="entry name" value="sss"/>
    <property type="match status" value="1"/>
</dbReference>
<dbReference type="PANTHER" id="PTHR42985:SF40">
    <property type="entry name" value="LD47995P-RELATED"/>
    <property type="match status" value="1"/>
</dbReference>
<feature type="transmembrane region" description="Helical" evidence="12">
    <location>
        <begin position="51"/>
        <end position="71"/>
    </location>
</feature>
<keyword evidence="3" id="KW-0813">Transport</keyword>
<dbReference type="GO" id="GO:0015293">
    <property type="term" value="F:symporter activity"/>
    <property type="evidence" value="ECO:0007669"/>
    <property type="project" value="TreeGrafter"/>
</dbReference>
<dbReference type="OrthoDB" id="6132759at2759"/>
<dbReference type="Proteomes" id="UP000886998">
    <property type="component" value="Unassembled WGS sequence"/>
</dbReference>
<dbReference type="EMBL" id="BMAV01004183">
    <property type="protein sequence ID" value="GFY44310.1"/>
    <property type="molecule type" value="Genomic_DNA"/>
</dbReference>
<dbReference type="InterPro" id="IPR001734">
    <property type="entry name" value="Na/solute_symporter"/>
</dbReference>
<accession>A0A8X7BUG0</accession>
<feature type="transmembrane region" description="Helical" evidence="12">
    <location>
        <begin position="496"/>
        <end position="518"/>
    </location>
</feature>
<feature type="transmembrane region" description="Helical" evidence="12">
    <location>
        <begin position="160"/>
        <end position="179"/>
    </location>
</feature>